<dbReference type="GO" id="GO:0005737">
    <property type="term" value="C:cytoplasm"/>
    <property type="evidence" value="ECO:0007669"/>
    <property type="project" value="InterPro"/>
</dbReference>
<feature type="region of interest" description="Disordered" evidence="14">
    <location>
        <begin position="126"/>
        <end position="153"/>
    </location>
</feature>
<dbReference type="PANTHER" id="PTHR43395">
    <property type="entry name" value="SENSOR HISTIDINE KINASE CHEA"/>
    <property type="match status" value="1"/>
</dbReference>
<feature type="modified residue" description="Phosphohistidine" evidence="12">
    <location>
        <position position="48"/>
    </location>
</feature>
<dbReference type="Gene3D" id="1.20.120.160">
    <property type="entry name" value="HPT domain"/>
    <property type="match status" value="1"/>
</dbReference>
<dbReference type="GO" id="GO:0005524">
    <property type="term" value="F:ATP binding"/>
    <property type="evidence" value="ECO:0007669"/>
    <property type="project" value="UniProtKB-KW"/>
</dbReference>
<keyword evidence="9" id="KW-0067">ATP-binding</keyword>
<dbReference type="SMART" id="SM00073">
    <property type="entry name" value="HPT"/>
    <property type="match status" value="1"/>
</dbReference>
<evidence type="ECO:0000256" key="7">
    <source>
        <dbReference type="ARBA" id="ARBA00022741"/>
    </source>
</evidence>
<dbReference type="InterPro" id="IPR004358">
    <property type="entry name" value="Sig_transdc_His_kin-like_C"/>
</dbReference>
<accession>Q1N2W7</accession>
<dbReference type="InterPro" id="IPR008207">
    <property type="entry name" value="Sig_transdc_His_kin_Hpt_dom"/>
</dbReference>
<evidence type="ECO:0000256" key="5">
    <source>
        <dbReference type="ARBA" id="ARBA00022553"/>
    </source>
</evidence>
<dbReference type="PROSITE" id="PS50894">
    <property type="entry name" value="HPT"/>
    <property type="match status" value="1"/>
</dbReference>
<keyword evidence="7" id="KW-0547">Nucleotide-binding</keyword>
<feature type="compositionally biased region" description="Basic and acidic residues" evidence="14">
    <location>
        <begin position="272"/>
        <end position="286"/>
    </location>
</feature>
<feature type="domain" description="Histidine kinase" evidence="15">
    <location>
        <begin position="339"/>
        <end position="553"/>
    </location>
</feature>
<dbReference type="SMART" id="SM00387">
    <property type="entry name" value="HATPase_c"/>
    <property type="match status" value="1"/>
</dbReference>
<dbReference type="OrthoDB" id="9803176at2"/>
<dbReference type="RefSeq" id="WP_007016153.1">
    <property type="nucleotide sequence ID" value="NZ_AAQH01000006.1"/>
</dbReference>
<keyword evidence="13" id="KW-0175">Coiled coil</keyword>
<dbReference type="FunFam" id="3.30.565.10:FF:000016">
    <property type="entry name" value="Chemotaxis protein CheA, putative"/>
    <property type="match status" value="1"/>
</dbReference>
<dbReference type="GO" id="GO:0000155">
    <property type="term" value="F:phosphorelay sensor kinase activity"/>
    <property type="evidence" value="ECO:0007669"/>
    <property type="project" value="InterPro"/>
</dbReference>
<feature type="compositionally biased region" description="Low complexity" evidence="14">
    <location>
        <begin position="128"/>
        <end position="139"/>
    </location>
</feature>
<evidence type="ECO:0000256" key="8">
    <source>
        <dbReference type="ARBA" id="ARBA00022777"/>
    </source>
</evidence>
<dbReference type="PROSITE" id="PS50851">
    <property type="entry name" value="CHEW"/>
    <property type="match status" value="1"/>
</dbReference>
<dbReference type="FunFam" id="2.30.30.40:FF:000048">
    <property type="entry name" value="Chemotaxis protein CheA, putative"/>
    <property type="match status" value="1"/>
</dbReference>
<evidence type="ECO:0000259" key="16">
    <source>
        <dbReference type="PROSITE" id="PS50851"/>
    </source>
</evidence>
<dbReference type="InterPro" id="IPR002545">
    <property type="entry name" value="CheW-lke_dom"/>
</dbReference>
<comment type="function">
    <text evidence="11">Involved in the transmission of sensory signals from the chemoreceptors to the flagellar motors. CheA is autophosphorylated; it can transfer its phosphate group to either CheB or CheY.</text>
</comment>
<feature type="coiled-coil region" evidence="13">
    <location>
        <begin position="343"/>
        <end position="370"/>
    </location>
</feature>
<comment type="catalytic activity">
    <reaction evidence="1">
        <text>ATP + protein L-histidine = ADP + protein N-phospho-L-histidine.</text>
        <dbReference type="EC" id="2.7.13.3"/>
    </reaction>
</comment>
<feature type="compositionally biased region" description="Polar residues" evidence="14">
    <location>
        <begin position="260"/>
        <end position="270"/>
    </location>
</feature>
<comment type="caution">
    <text evidence="18">The sequence shown here is derived from an EMBL/GenBank/DDBJ whole genome shotgun (WGS) entry which is preliminary data.</text>
</comment>
<evidence type="ECO:0000313" key="18">
    <source>
        <dbReference type="EMBL" id="EAT12552.1"/>
    </source>
</evidence>
<evidence type="ECO:0000256" key="11">
    <source>
        <dbReference type="ARBA" id="ARBA00035100"/>
    </source>
</evidence>
<feature type="region of interest" description="Disordered" evidence="14">
    <location>
        <begin position="248"/>
        <end position="297"/>
    </location>
</feature>
<name>Q1N2W7_9GAMM</name>
<dbReference type="SUPFAM" id="SSF47384">
    <property type="entry name" value="Homodimeric domain of signal transducing histidine kinase"/>
    <property type="match status" value="1"/>
</dbReference>
<keyword evidence="5 12" id="KW-0597">Phosphoprotein</keyword>
<dbReference type="PROSITE" id="PS50109">
    <property type="entry name" value="HIS_KIN"/>
    <property type="match status" value="1"/>
</dbReference>
<evidence type="ECO:0000259" key="17">
    <source>
        <dbReference type="PROSITE" id="PS50894"/>
    </source>
</evidence>
<dbReference type="Gene3D" id="1.10.287.560">
    <property type="entry name" value="Histidine kinase CheA-like, homodimeric domain"/>
    <property type="match status" value="1"/>
</dbReference>
<dbReference type="InterPro" id="IPR005467">
    <property type="entry name" value="His_kinase_dom"/>
</dbReference>
<proteinExistence type="predicted"/>
<evidence type="ECO:0000256" key="2">
    <source>
        <dbReference type="ARBA" id="ARBA00012438"/>
    </source>
</evidence>
<dbReference type="CDD" id="cd00731">
    <property type="entry name" value="CheA_reg"/>
    <property type="match status" value="1"/>
</dbReference>
<keyword evidence="8 18" id="KW-0418">Kinase</keyword>
<dbReference type="Pfam" id="PF01584">
    <property type="entry name" value="CheW"/>
    <property type="match status" value="1"/>
</dbReference>
<dbReference type="SUPFAM" id="SSF55874">
    <property type="entry name" value="ATPase domain of HSP90 chaperone/DNA topoisomerase II/histidine kinase"/>
    <property type="match status" value="1"/>
</dbReference>
<evidence type="ECO:0000256" key="14">
    <source>
        <dbReference type="SAM" id="MobiDB-lite"/>
    </source>
</evidence>
<dbReference type="InterPro" id="IPR051315">
    <property type="entry name" value="Bact_Chemotaxis_CheA"/>
</dbReference>
<keyword evidence="10" id="KW-0902">Two-component regulatory system</keyword>
<dbReference type="EMBL" id="AAQH01000006">
    <property type="protein sequence ID" value="EAT12552.1"/>
    <property type="molecule type" value="Genomic_DNA"/>
</dbReference>
<dbReference type="InterPro" id="IPR004105">
    <property type="entry name" value="CheA-like_dim"/>
</dbReference>
<dbReference type="Gene3D" id="3.30.565.10">
    <property type="entry name" value="Histidine kinase-like ATPase, C-terminal domain"/>
    <property type="match status" value="1"/>
</dbReference>
<keyword evidence="6" id="KW-0808">Transferase</keyword>
<feature type="domain" description="CheW-like" evidence="16">
    <location>
        <begin position="555"/>
        <end position="691"/>
    </location>
</feature>
<dbReference type="InterPro" id="IPR036097">
    <property type="entry name" value="HisK_dim/P_sf"/>
</dbReference>
<dbReference type="InterPro" id="IPR003594">
    <property type="entry name" value="HATPase_dom"/>
</dbReference>
<evidence type="ECO:0000256" key="6">
    <source>
        <dbReference type="ARBA" id="ARBA00022679"/>
    </source>
</evidence>
<dbReference type="SUPFAM" id="SSF50341">
    <property type="entry name" value="CheW-like"/>
    <property type="match status" value="1"/>
</dbReference>
<evidence type="ECO:0000256" key="12">
    <source>
        <dbReference type="PROSITE-ProRule" id="PRU00110"/>
    </source>
</evidence>
<dbReference type="InterPro" id="IPR036890">
    <property type="entry name" value="HATPase_C_sf"/>
</dbReference>
<dbReference type="Proteomes" id="UP000004263">
    <property type="component" value="Unassembled WGS sequence"/>
</dbReference>
<keyword evidence="4" id="KW-0145">Chemotaxis</keyword>
<dbReference type="HOGENOM" id="CLU_000650_3_6_6"/>
<dbReference type="InterPro" id="IPR037006">
    <property type="entry name" value="CheA-like_homodim_sf"/>
</dbReference>
<evidence type="ECO:0000259" key="15">
    <source>
        <dbReference type="PROSITE" id="PS50109"/>
    </source>
</evidence>
<dbReference type="InterPro" id="IPR036061">
    <property type="entry name" value="CheW-like_dom_sf"/>
</dbReference>
<dbReference type="Pfam" id="PF02895">
    <property type="entry name" value="H-kinase_dim"/>
    <property type="match status" value="1"/>
</dbReference>
<gene>
    <name evidence="18" type="ORF">RED65_06643</name>
</gene>
<dbReference type="PANTHER" id="PTHR43395:SF10">
    <property type="entry name" value="CHEMOTAXIS PROTEIN CHEA"/>
    <property type="match status" value="1"/>
</dbReference>
<dbReference type="Pfam" id="PF02518">
    <property type="entry name" value="HATPase_c"/>
    <property type="match status" value="1"/>
</dbReference>
<dbReference type="PRINTS" id="PR00344">
    <property type="entry name" value="BCTRLSENSOR"/>
</dbReference>
<dbReference type="STRING" id="207949.RED65_06643"/>
<dbReference type="EC" id="2.7.13.3" evidence="2"/>
<sequence length="704" mass="77584">MSIDLSQFHQVFFEESYEGLDIMENGLLQLDVNAPDAEEINTIFRAAHSIKGGAGTFGFTIVSDFTHVVETLLDEVRDGKRSLDQGSQDLLLKSVDCIRSLLEALQAGSTPDTNSSDELKQKFETLLSSGSSPNPAVSSDDGGSSEEPPKANGWKVLFKPQPHLLMTGNEPVRMFRQLIELSDGQYHTEVNIEKLPSFTSLDPEQCFLSWTLYLHNPVEKTEIEEVFEWVLDDAEVVIEAWSENLKSEIEEQTEKDEATSSDGPVQSSETDSLDKTLSSEDSKEVTKASGPDKVAVKAAPAKESSSIRVSIDKVDSLINMVGELVITQSMLGQLGENFDASRIQNLQEGLAQLEQNTRELQESVMKIRMMPISFVFSRFPRLVRDVSVSLNKRIELVMSGEHTELDKTVMEKIGDPMVHLIRNSIDHGIELPEIRKQNGKPETGTVELNAYHQSGNIVIEIKDDGAGLNKEKILEKAILKGIVDENQNLNDEQIFDLIFQPGFSTADQVSDLSGRGVGMDVVRRNIASLNGSIEVKSETGKGSQFIIRLPLTLAILDGQLVRVGEQTFIFPLVSIVESIQQNELELNNVGGQSDVLKLRDEYVPIVALHQVFDIQTDNKVDEDEKIIVVVESDGEKIGIVVDELLAQQQVVIKSLEENYQKVEGISGATILGDGRVALIVDISGLSKLSGASNKTIESNRHQAA</sequence>
<organism evidence="18 19">
    <name type="scientific">Bermanella marisrubri</name>
    <dbReference type="NCBI Taxonomy" id="207949"/>
    <lineage>
        <taxon>Bacteria</taxon>
        <taxon>Pseudomonadati</taxon>
        <taxon>Pseudomonadota</taxon>
        <taxon>Gammaproteobacteria</taxon>
        <taxon>Oceanospirillales</taxon>
        <taxon>Oceanospirillaceae</taxon>
        <taxon>Bermanella</taxon>
    </lineage>
</organism>
<protein>
    <recommendedName>
        <fullName evidence="3">Chemotaxis protein CheA</fullName>
        <ecNumber evidence="2">2.7.13.3</ecNumber>
    </recommendedName>
</protein>
<evidence type="ECO:0000313" key="19">
    <source>
        <dbReference type="Proteomes" id="UP000004263"/>
    </source>
</evidence>
<dbReference type="SMART" id="SM01231">
    <property type="entry name" value="H-kinase_dim"/>
    <property type="match status" value="1"/>
</dbReference>
<dbReference type="InterPro" id="IPR036641">
    <property type="entry name" value="HPT_dom_sf"/>
</dbReference>
<dbReference type="SMART" id="SM00260">
    <property type="entry name" value="CheW"/>
    <property type="match status" value="1"/>
</dbReference>
<dbReference type="CDD" id="cd16916">
    <property type="entry name" value="HATPase_CheA-like"/>
    <property type="match status" value="1"/>
</dbReference>
<evidence type="ECO:0000256" key="3">
    <source>
        <dbReference type="ARBA" id="ARBA00021495"/>
    </source>
</evidence>
<dbReference type="Gene3D" id="2.30.30.40">
    <property type="entry name" value="SH3 Domains"/>
    <property type="match status" value="1"/>
</dbReference>
<evidence type="ECO:0000256" key="10">
    <source>
        <dbReference type="ARBA" id="ARBA00023012"/>
    </source>
</evidence>
<evidence type="ECO:0000256" key="9">
    <source>
        <dbReference type="ARBA" id="ARBA00022840"/>
    </source>
</evidence>
<dbReference type="GO" id="GO:0006935">
    <property type="term" value="P:chemotaxis"/>
    <property type="evidence" value="ECO:0007669"/>
    <property type="project" value="UniProtKB-KW"/>
</dbReference>
<dbReference type="AlphaFoldDB" id="Q1N2W7"/>
<evidence type="ECO:0000256" key="4">
    <source>
        <dbReference type="ARBA" id="ARBA00022500"/>
    </source>
</evidence>
<evidence type="ECO:0000256" key="1">
    <source>
        <dbReference type="ARBA" id="ARBA00000085"/>
    </source>
</evidence>
<reference evidence="18 19" key="1">
    <citation type="submission" date="2006-03" db="EMBL/GenBank/DDBJ databases">
        <authorList>
            <person name="Pinhassi J."/>
            <person name="Pedros-Alio C."/>
            <person name="Ferriera S."/>
            <person name="Johnson J."/>
            <person name="Kravitz S."/>
            <person name="Halpern A."/>
            <person name="Remington K."/>
            <person name="Beeson K."/>
            <person name="Tran B."/>
            <person name="Rogers Y.-H."/>
            <person name="Friedman R."/>
            <person name="Venter J.C."/>
        </authorList>
    </citation>
    <scope>NUCLEOTIDE SEQUENCE [LARGE SCALE GENOMIC DNA]</scope>
    <source>
        <strain evidence="18 19">RED65</strain>
    </source>
</reference>
<feature type="domain" description="HPt" evidence="17">
    <location>
        <begin position="1"/>
        <end position="108"/>
    </location>
</feature>
<evidence type="ECO:0000256" key="13">
    <source>
        <dbReference type="SAM" id="Coils"/>
    </source>
</evidence>
<keyword evidence="19" id="KW-1185">Reference proteome</keyword>
<dbReference type="Pfam" id="PF01627">
    <property type="entry name" value="Hpt"/>
    <property type="match status" value="1"/>
</dbReference>
<dbReference type="SUPFAM" id="SSF47226">
    <property type="entry name" value="Histidine-containing phosphotransfer domain, HPT domain"/>
    <property type="match status" value="1"/>
</dbReference>
<dbReference type="CDD" id="cd00088">
    <property type="entry name" value="HPT"/>
    <property type="match status" value="1"/>
</dbReference>